<reference evidence="3" key="1">
    <citation type="journal article" date="2019" name="Int. J. Syst. Evol. Microbiol.">
        <title>The Global Catalogue of Microorganisms (GCM) 10K type strain sequencing project: providing services to taxonomists for standard genome sequencing and annotation.</title>
        <authorList>
            <consortium name="The Broad Institute Genomics Platform"/>
            <consortium name="The Broad Institute Genome Sequencing Center for Infectious Disease"/>
            <person name="Wu L."/>
            <person name="Ma J."/>
        </authorList>
    </citation>
    <scope>NUCLEOTIDE SEQUENCE [LARGE SCALE GENOMIC DNA]</scope>
    <source>
        <strain evidence="3">CGMCC 1.9106</strain>
    </source>
</reference>
<evidence type="ECO:0000313" key="2">
    <source>
        <dbReference type="EMBL" id="MFC7247695.1"/>
    </source>
</evidence>
<sequence>MSKPWRWIASAAAAVALAGVVAATSQGAAAPVPAATPPGSEADLLHDAEQILIGRCLAERGFSYWPQPRDPVPELRDFPYVVDDVGWARRYGYGSVLQRRFDEPDPDDPYIRYLRGLSQDRRASFLLALNGKPGGAGDLVAKLPNGMEVKRSDTSCVSLAEQRLYGDVRAWYQAKRVTDGLAGARAGLVLADPAYADAVRAWSGCMRAAGFPYDTPDDARAAVADGTAPGAFDREVEIAVAEATCAVDTGMAATVASLDRRYAAVVTNDHQVAVDTRARLQAAALPLAREIVRAG</sequence>
<keyword evidence="3" id="KW-1185">Reference proteome</keyword>
<accession>A0ABW2H629</accession>
<proteinExistence type="predicted"/>
<gene>
    <name evidence="2" type="ORF">ACFQO7_34965</name>
</gene>
<comment type="caution">
    <text evidence="2">The sequence shown here is derived from an EMBL/GenBank/DDBJ whole genome shotgun (WGS) entry which is preliminary data.</text>
</comment>
<evidence type="ECO:0008006" key="4">
    <source>
        <dbReference type="Google" id="ProtNLM"/>
    </source>
</evidence>
<organism evidence="2 3">
    <name type="scientific">Catellatospora aurea</name>
    <dbReference type="NCBI Taxonomy" id="1337874"/>
    <lineage>
        <taxon>Bacteria</taxon>
        <taxon>Bacillati</taxon>
        <taxon>Actinomycetota</taxon>
        <taxon>Actinomycetes</taxon>
        <taxon>Micromonosporales</taxon>
        <taxon>Micromonosporaceae</taxon>
        <taxon>Catellatospora</taxon>
    </lineage>
</organism>
<dbReference type="EMBL" id="JBHTAC010000062">
    <property type="protein sequence ID" value="MFC7247695.1"/>
    <property type="molecule type" value="Genomic_DNA"/>
</dbReference>
<name>A0ABW2H629_9ACTN</name>
<protein>
    <recommendedName>
        <fullName evidence="4">Secreted protein</fullName>
    </recommendedName>
</protein>
<feature type="signal peptide" evidence="1">
    <location>
        <begin position="1"/>
        <end position="22"/>
    </location>
</feature>
<feature type="chain" id="PRO_5047382974" description="Secreted protein" evidence="1">
    <location>
        <begin position="23"/>
        <end position="295"/>
    </location>
</feature>
<dbReference type="RefSeq" id="WP_376810409.1">
    <property type="nucleotide sequence ID" value="NZ_JBHTAC010000062.1"/>
</dbReference>
<evidence type="ECO:0000313" key="3">
    <source>
        <dbReference type="Proteomes" id="UP001596392"/>
    </source>
</evidence>
<keyword evidence="1" id="KW-0732">Signal</keyword>
<dbReference type="Proteomes" id="UP001596392">
    <property type="component" value="Unassembled WGS sequence"/>
</dbReference>
<evidence type="ECO:0000256" key="1">
    <source>
        <dbReference type="SAM" id="SignalP"/>
    </source>
</evidence>